<evidence type="ECO:0000256" key="1">
    <source>
        <dbReference type="SAM" id="MobiDB-lite"/>
    </source>
</evidence>
<organismHost>
    <name type="scientific">Macaca</name>
    <name type="common">macaques</name>
    <dbReference type="NCBI Taxonomy" id="9539"/>
</organismHost>
<proteinExistence type="predicted"/>
<dbReference type="EMBL" id="FJ483969">
    <property type="protein sequence ID" value="AEV80705.1"/>
    <property type="molecule type" value="Genomic_DNA"/>
</dbReference>
<feature type="compositionally biased region" description="Low complexity" evidence="1">
    <location>
        <begin position="44"/>
        <end position="61"/>
    </location>
</feature>
<name>G8XU66_SCMVC</name>
<protein>
    <submittedName>
        <fullName evidence="2">Membrane protein US29</fullName>
    </submittedName>
</protein>
<dbReference type="InterPro" id="IPR057753">
    <property type="entry name" value="US29-like"/>
</dbReference>
<feature type="compositionally biased region" description="Basic and acidic residues" evidence="1">
    <location>
        <begin position="432"/>
        <end position="447"/>
    </location>
</feature>
<feature type="compositionally biased region" description="Basic residues" evidence="1">
    <location>
        <begin position="100"/>
        <end position="109"/>
    </location>
</feature>
<sequence>MRNPVWHVAVWWITLGCAPSANVNAYRTSATVGAQSIVVHETSSPRARPDAATAADVGRPASSPPPTPRSPTLDRTDSAVFKSPSDGAAGPTRQRAGALGRRRRQRQRKPYSCVTATHWTTDLVFTSCENTPSFVKLEGVRRWALNGQPLGETSYYGGCCRLRHGEDAYIILANGYGPAVHGHALRVDYSLTNCSQPHVPFPTRLEIVSTPEIPSRCRPHRLYFYGLQCPSQLAFSTAGLVDVRQCPPVLSLRPVRTISVLDDRLRGIRVDIFICLVLIAILIVEIFLPRHSHRHPAPYWRRVSKPLGALRLTQWVKRILGYLWPTRYPLLEKTSELASDFTWTALFPCPHTSLSRPPSYSITALLAFPILRSDTSQSHCVNHLPASHSHGTYESDRQPLASPVSPVPIEATTDIVHHSPSELRHNTIHTETSHAARGNDRDCDRDCGPQLPDRTG</sequence>
<accession>G8XU66</accession>
<evidence type="ECO:0000313" key="2">
    <source>
        <dbReference type="EMBL" id="AEV80705.1"/>
    </source>
</evidence>
<organism evidence="2 3">
    <name type="scientific">Simian cytomegalovirus (strain Colburn)</name>
    <dbReference type="NCBI Taxonomy" id="50292"/>
    <lineage>
        <taxon>Viruses</taxon>
        <taxon>Duplodnaviria</taxon>
        <taxon>Heunggongvirae</taxon>
        <taxon>Peploviricota</taxon>
        <taxon>Herviviricetes</taxon>
        <taxon>Herpesvirales</taxon>
        <taxon>Orthoherpesviridae</taxon>
        <taxon>Betaherpesvirinae</taxon>
        <taxon>Cytomegalovirus</taxon>
        <taxon>Cytomegalovirus cercopithecinebeta5</taxon>
    </lineage>
</organism>
<feature type="region of interest" description="Disordered" evidence="1">
    <location>
        <begin position="40"/>
        <end position="111"/>
    </location>
</feature>
<evidence type="ECO:0000313" key="3">
    <source>
        <dbReference type="Proteomes" id="UP000113346"/>
    </source>
</evidence>
<dbReference type="Proteomes" id="UP000113346">
    <property type="component" value="Segment"/>
</dbReference>
<dbReference type="Pfam" id="PF25728">
    <property type="entry name" value="US29"/>
    <property type="match status" value="1"/>
</dbReference>
<feature type="region of interest" description="Disordered" evidence="1">
    <location>
        <begin position="432"/>
        <end position="456"/>
    </location>
</feature>
<dbReference type="PROSITE" id="PS51257">
    <property type="entry name" value="PROKAR_LIPOPROTEIN"/>
    <property type="match status" value="1"/>
</dbReference>
<gene>
    <name evidence="2" type="primary">US29</name>
</gene>
<reference evidence="2" key="1">
    <citation type="submission" date="2011-12" db="EMBL/GenBank/DDBJ databases">
        <title>Comparative genomics of primate cytomegaloviruses.</title>
        <authorList>
            <person name="Davison A.J."/>
            <person name="Holton M."/>
            <person name="Dolan A."/>
            <person name="Dargan D.J."/>
            <person name="Gatherer D."/>
            <person name="Hayward G.S."/>
        </authorList>
    </citation>
    <scope>NUCLEOTIDE SEQUENCE [LARGE SCALE GENOMIC DNA]</scope>
    <source>
        <strain evidence="2">Colburn</strain>
    </source>
</reference>